<evidence type="ECO:0000256" key="6">
    <source>
        <dbReference type="ARBA" id="ARBA00023239"/>
    </source>
</evidence>
<feature type="binding site" evidence="7">
    <location>
        <begin position="238"/>
        <end position="239"/>
    </location>
    <ligand>
        <name>FMN</name>
        <dbReference type="ChEBI" id="CHEBI:58210"/>
    </ligand>
</feature>
<evidence type="ECO:0000313" key="9">
    <source>
        <dbReference type="EMBL" id="MBS7812158.1"/>
    </source>
</evidence>
<comment type="similarity">
    <text evidence="2 7 8">Belongs to the chorismate synthase family.</text>
</comment>
<dbReference type="PANTHER" id="PTHR21085:SF0">
    <property type="entry name" value="CHORISMATE SYNTHASE"/>
    <property type="match status" value="1"/>
</dbReference>
<dbReference type="InterPro" id="IPR035904">
    <property type="entry name" value="Chorismate_synth_AroC_sf"/>
</dbReference>
<dbReference type="EC" id="4.2.3.5" evidence="3 7"/>
<accession>A0ABS5QF98</accession>
<name>A0ABS5QF98_9PROT</name>
<dbReference type="HAMAP" id="MF_00300">
    <property type="entry name" value="Chorismate_synth"/>
    <property type="match status" value="1"/>
</dbReference>
<feature type="binding site" evidence="7">
    <location>
        <begin position="125"/>
        <end position="127"/>
    </location>
    <ligand>
        <name>FMN</name>
        <dbReference type="ChEBI" id="CHEBI:58210"/>
    </ligand>
</feature>
<reference evidence="9 10" key="1">
    <citation type="submission" date="2021-05" db="EMBL/GenBank/DDBJ databases">
        <title>Roseococcus sp. XZZS9, whole genome shotgun sequencing project.</title>
        <authorList>
            <person name="Zhao G."/>
            <person name="Shen L."/>
        </authorList>
    </citation>
    <scope>NUCLEOTIDE SEQUENCE [LARGE SCALE GENOMIC DNA]</scope>
    <source>
        <strain evidence="9 10">XZZS9</strain>
    </source>
</reference>
<protein>
    <recommendedName>
        <fullName evidence="3 7">Chorismate synthase</fullName>
        <shortName evidence="7">CS</shortName>
        <ecNumber evidence="3 7">4.2.3.5</ecNumber>
    </recommendedName>
    <alternativeName>
        <fullName evidence="7">5-enolpyruvylshikimate-3-phosphate phospholyase</fullName>
    </alternativeName>
</protein>
<evidence type="ECO:0000256" key="4">
    <source>
        <dbReference type="ARBA" id="ARBA00022605"/>
    </source>
</evidence>
<dbReference type="PROSITE" id="PS00787">
    <property type="entry name" value="CHORISMATE_SYNTHASE_1"/>
    <property type="match status" value="1"/>
</dbReference>
<dbReference type="CDD" id="cd07304">
    <property type="entry name" value="Chorismate_synthase"/>
    <property type="match status" value="1"/>
</dbReference>
<dbReference type="PROSITE" id="PS00789">
    <property type="entry name" value="CHORISMATE_SYNTHASE_3"/>
    <property type="match status" value="1"/>
</dbReference>
<keyword evidence="7" id="KW-0274">FAD</keyword>
<dbReference type="GO" id="GO:0004107">
    <property type="term" value="F:chorismate synthase activity"/>
    <property type="evidence" value="ECO:0007669"/>
    <property type="project" value="UniProtKB-EC"/>
</dbReference>
<keyword evidence="6 7" id="KW-0456">Lyase</keyword>
<keyword evidence="5 7" id="KW-0057">Aromatic amino acid biosynthesis</keyword>
<evidence type="ECO:0000256" key="2">
    <source>
        <dbReference type="ARBA" id="ARBA00008014"/>
    </source>
</evidence>
<comment type="subunit">
    <text evidence="7">Homotetramer.</text>
</comment>
<dbReference type="NCBIfam" id="NF003793">
    <property type="entry name" value="PRK05382.1"/>
    <property type="match status" value="1"/>
</dbReference>
<keyword evidence="7" id="KW-0288">FMN</keyword>
<dbReference type="Gene3D" id="3.60.150.10">
    <property type="entry name" value="Chorismate synthase AroC"/>
    <property type="match status" value="1"/>
</dbReference>
<dbReference type="InterPro" id="IPR020541">
    <property type="entry name" value="Chorismate_synthase_CS"/>
</dbReference>
<dbReference type="Proteomes" id="UP000766336">
    <property type="component" value="Unassembled WGS sequence"/>
</dbReference>
<dbReference type="EMBL" id="JAHCDA010000002">
    <property type="protein sequence ID" value="MBS7812158.1"/>
    <property type="molecule type" value="Genomic_DNA"/>
</dbReference>
<feature type="binding site" evidence="7">
    <location>
        <position position="54"/>
    </location>
    <ligand>
        <name>NADP(+)</name>
        <dbReference type="ChEBI" id="CHEBI:58349"/>
    </ligand>
</feature>
<comment type="pathway">
    <text evidence="1 7 8">Metabolic intermediate biosynthesis; chorismate biosynthesis; chorismate from D-erythrose 4-phosphate and phosphoenolpyruvate: step 7/7.</text>
</comment>
<comment type="caution">
    <text evidence="9">The sequence shown here is derived from an EMBL/GenBank/DDBJ whole genome shotgun (WGS) entry which is preliminary data.</text>
</comment>
<gene>
    <name evidence="7 9" type="primary">aroC</name>
    <name evidence="9" type="ORF">KHU32_14490</name>
</gene>
<comment type="catalytic activity">
    <reaction evidence="7 8">
        <text>5-O-(1-carboxyvinyl)-3-phosphoshikimate = chorismate + phosphate</text>
        <dbReference type="Rhea" id="RHEA:21020"/>
        <dbReference type="ChEBI" id="CHEBI:29748"/>
        <dbReference type="ChEBI" id="CHEBI:43474"/>
        <dbReference type="ChEBI" id="CHEBI:57701"/>
        <dbReference type="EC" id="4.2.3.5"/>
    </reaction>
</comment>
<keyword evidence="7" id="KW-0285">Flavoprotein</keyword>
<feature type="binding site" evidence="7">
    <location>
        <position position="48"/>
    </location>
    <ligand>
        <name>NADP(+)</name>
        <dbReference type="ChEBI" id="CHEBI:58349"/>
    </ligand>
</feature>
<feature type="binding site" evidence="7">
    <location>
        <begin position="298"/>
        <end position="302"/>
    </location>
    <ligand>
        <name>FMN</name>
        <dbReference type="ChEBI" id="CHEBI:58210"/>
    </ligand>
</feature>
<feature type="binding site" evidence="7">
    <location>
        <position position="283"/>
    </location>
    <ligand>
        <name>FMN</name>
        <dbReference type="ChEBI" id="CHEBI:58210"/>
    </ligand>
</feature>
<evidence type="ECO:0000256" key="8">
    <source>
        <dbReference type="RuleBase" id="RU000605"/>
    </source>
</evidence>
<proteinExistence type="inferred from homology"/>
<comment type="cofactor">
    <cofactor evidence="7 8">
        <name>FMNH2</name>
        <dbReference type="ChEBI" id="CHEBI:57618"/>
    </cofactor>
    <text evidence="7 8">Reduced FMN (FMNH(2)).</text>
</comment>
<organism evidence="9 10">
    <name type="scientific">Roseococcus pinisoli</name>
    <dbReference type="NCBI Taxonomy" id="2835040"/>
    <lineage>
        <taxon>Bacteria</taxon>
        <taxon>Pseudomonadati</taxon>
        <taxon>Pseudomonadota</taxon>
        <taxon>Alphaproteobacteria</taxon>
        <taxon>Acetobacterales</taxon>
        <taxon>Roseomonadaceae</taxon>
        <taxon>Roseococcus</taxon>
    </lineage>
</organism>
<keyword evidence="7" id="KW-0521">NADP</keyword>
<evidence type="ECO:0000313" key="10">
    <source>
        <dbReference type="Proteomes" id="UP000766336"/>
    </source>
</evidence>
<comment type="function">
    <text evidence="7">Catalyzes the anti-1,4-elimination of the C-3 phosphate and the C-6 proR hydrogen from 5-enolpyruvylshikimate-3-phosphate (EPSP) to yield chorismate, which is the branch point compound that serves as the starting substrate for the three terminal pathways of aromatic amino acid biosynthesis. This reaction introduces a second double bond into the aromatic ring system.</text>
</comment>
<keyword evidence="10" id="KW-1185">Reference proteome</keyword>
<sequence>MSHNSFGHLFRVTTWGESHGPAIGCVVDGCPPGLELDEGWIQPFMDKRKPGTSKFVTQRQEPDEVRILSGVFEGRTTGTPIALHIDNQDQRSKDYGEIAKSFRPGHADIAYEWKYGIRDYRGGGRASARETAMRVAAGAVARRVLGEGVVIRGALVQIGADRIDREAWDWAEVGNNAFWCPDAKAALRWEEQLSAVRKSGSSVGAVIEVRAEGVPVGLGAPIYGKLDAEIAAALMSINAVKGVEIGDGFAAAALSGEENADEMRMRQDGHVEFLANHAGGVLGGISTGQPIVARFAVKPTSSILTPRQAVTLEGQNTDILTKGRHDPCVGIRAVPVGEAMLACVLADHLLRHRAQNPGAPAQGRLPRE</sequence>
<evidence type="ECO:0000256" key="5">
    <source>
        <dbReference type="ARBA" id="ARBA00023141"/>
    </source>
</evidence>
<feature type="binding site" evidence="7">
    <location>
        <position position="324"/>
    </location>
    <ligand>
        <name>FMN</name>
        <dbReference type="ChEBI" id="CHEBI:58210"/>
    </ligand>
</feature>
<dbReference type="NCBIfam" id="TIGR00033">
    <property type="entry name" value="aroC"/>
    <property type="match status" value="1"/>
</dbReference>
<dbReference type="Pfam" id="PF01264">
    <property type="entry name" value="Chorismate_synt"/>
    <property type="match status" value="1"/>
</dbReference>
<evidence type="ECO:0000256" key="7">
    <source>
        <dbReference type="HAMAP-Rule" id="MF_00300"/>
    </source>
</evidence>
<dbReference type="InterPro" id="IPR000453">
    <property type="entry name" value="Chorismate_synth"/>
</dbReference>
<dbReference type="RefSeq" id="WP_213670787.1">
    <property type="nucleotide sequence ID" value="NZ_JAHCDA010000002.1"/>
</dbReference>
<keyword evidence="4 7" id="KW-0028">Amino-acid biosynthesis</keyword>
<dbReference type="PROSITE" id="PS00788">
    <property type="entry name" value="CHORISMATE_SYNTHASE_2"/>
    <property type="match status" value="1"/>
</dbReference>
<dbReference type="PIRSF" id="PIRSF001456">
    <property type="entry name" value="Chorismate_synth"/>
    <property type="match status" value="1"/>
</dbReference>
<evidence type="ECO:0000256" key="3">
    <source>
        <dbReference type="ARBA" id="ARBA00013036"/>
    </source>
</evidence>
<dbReference type="SUPFAM" id="SSF103263">
    <property type="entry name" value="Chorismate synthase, AroC"/>
    <property type="match status" value="1"/>
</dbReference>
<dbReference type="PANTHER" id="PTHR21085">
    <property type="entry name" value="CHORISMATE SYNTHASE"/>
    <property type="match status" value="1"/>
</dbReference>
<evidence type="ECO:0000256" key="1">
    <source>
        <dbReference type="ARBA" id="ARBA00005044"/>
    </source>
</evidence>